<organism evidence="2 3">
    <name type="scientific">Streptosporangium carneum</name>
    <dbReference type="NCBI Taxonomy" id="47481"/>
    <lineage>
        <taxon>Bacteria</taxon>
        <taxon>Bacillati</taxon>
        <taxon>Actinomycetota</taxon>
        <taxon>Actinomycetes</taxon>
        <taxon>Streptosporangiales</taxon>
        <taxon>Streptosporangiaceae</taxon>
        <taxon>Streptosporangium</taxon>
    </lineage>
</organism>
<protein>
    <submittedName>
        <fullName evidence="2">Uncharacterized protein</fullName>
    </submittedName>
</protein>
<dbReference type="EMBL" id="BSEV01000001">
    <property type="protein sequence ID" value="GLK07301.1"/>
    <property type="molecule type" value="Genomic_DNA"/>
</dbReference>
<feature type="transmembrane region" description="Helical" evidence="1">
    <location>
        <begin position="7"/>
        <end position="29"/>
    </location>
</feature>
<keyword evidence="1" id="KW-1133">Transmembrane helix</keyword>
<feature type="transmembrane region" description="Helical" evidence="1">
    <location>
        <begin position="41"/>
        <end position="61"/>
    </location>
</feature>
<keyword evidence="3" id="KW-1185">Reference proteome</keyword>
<dbReference type="Proteomes" id="UP001143474">
    <property type="component" value="Unassembled WGS sequence"/>
</dbReference>
<gene>
    <name evidence="2" type="ORF">GCM10017600_07060</name>
</gene>
<keyword evidence="1" id="KW-0812">Transmembrane</keyword>
<keyword evidence="1" id="KW-0472">Membrane</keyword>
<accession>A0A9W6MAQ5</accession>
<name>A0A9W6MAQ5_9ACTN</name>
<comment type="caution">
    <text evidence="2">The sequence shown here is derived from an EMBL/GenBank/DDBJ whole genome shotgun (WGS) entry which is preliminary data.</text>
</comment>
<dbReference type="AlphaFoldDB" id="A0A9W6MAQ5"/>
<evidence type="ECO:0000313" key="2">
    <source>
        <dbReference type="EMBL" id="GLK07301.1"/>
    </source>
</evidence>
<evidence type="ECO:0000256" key="1">
    <source>
        <dbReference type="SAM" id="Phobius"/>
    </source>
</evidence>
<evidence type="ECO:0000313" key="3">
    <source>
        <dbReference type="Proteomes" id="UP001143474"/>
    </source>
</evidence>
<proteinExistence type="predicted"/>
<reference evidence="2" key="2">
    <citation type="submission" date="2023-01" db="EMBL/GenBank/DDBJ databases">
        <authorList>
            <person name="Sun Q."/>
            <person name="Evtushenko L."/>
        </authorList>
    </citation>
    <scope>NUCLEOTIDE SEQUENCE</scope>
    <source>
        <strain evidence="2">VKM Ac-2007</strain>
    </source>
</reference>
<dbReference type="RefSeq" id="WP_271215852.1">
    <property type="nucleotide sequence ID" value="NZ_BAAAVD010000006.1"/>
</dbReference>
<reference evidence="2" key="1">
    <citation type="journal article" date="2014" name="Int. J. Syst. Evol. Microbiol.">
        <title>Complete genome sequence of Corynebacterium casei LMG S-19264T (=DSM 44701T), isolated from a smear-ripened cheese.</title>
        <authorList>
            <consortium name="US DOE Joint Genome Institute (JGI-PGF)"/>
            <person name="Walter F."/>
            <person name="Albersmeier A."/>
            <person name="Kalinowski J."/>
            <person name="Ruckert C."/>
        </authorList>
    </citation>
    <scope>NUCLEOTIDE SEQUENCE</scope>
    <source>
        <strain evidence="2">VKM Ac-2007</strain>
    </source>
</reference>
<sequence length="62" mass="6203">MTPLKTLLVFVAILIGIIVALIAGFFARASGDTPHAALGRGGVAFVGAVTLTLLIIGSLGLL</sequence>